<evidence type="ECO:0000313" key="13">
    <source>
        <dbReference type="Proteomes" id="UP000054270"/>
    </source>
</evidence>
<sequence>MPISPTQKVAIEEVIAAILDVTTRGKRQLAAMFMDLVDRTEWPEYYEIIPEPRCLNHIQAGVAKGRYKEATDVFTDISLVFWNALFYNEAGSQIALDAESLKNVLETEWKKRPALPPTRSSPPPSSAQKVHGTETEAQPSTQDVKEETPSIAPTPAPPTPAPAPVAPAPPAGVARVIAPSQQSRVPPTASTSQTQPKQVPLRPKSVQQPPTPDIEVDVVSPDSDVQDEDAFLAERDPQSEEIVKQLEKGLPRWPGFGDEGWMDEINPERYSDIVHTIKSFKDILGNRLAICLESLPEDSAMSLNLSNTAPISLKQIETRARHKMYKSSKEFDLEFARLFEKARRVHETGSETYGRALLLQRLYQAITSPNPPSAPYTSSTNFASLKAGPGNVKPVHGSDGEGASNVTTHRVVTRDRTFVDEVNYKGWKIKLGDWVHLSSPDDPSKPIIGHVFRCWLSDDTDNKGHPGITVSWYYRPEQTFHPANRQFWEGEVFKTSHFADHPVEDILEKVACQFTARHIRGRPRPPFWYVGFPLYVCDARYNDRDRVFVRIKNWNSCVPEEVRQTPEFMPIYPFERTVYPARLPSPFLAKSAGKSAAKGPGGIIPGSADQPDGPGDSEGAKRRTRNNTPLRNTPSAPPVPTQYQATHTSYIQPYTAPRASGPDRSVVSAAGGLVAIGGPGQVEKLAPETAKLFDRDPDTGEVLWFAAPPLNLPRARGPRHSLEYLQFLARKRKQGQTHGSIEDYDDAPAKRPRNIPTVTETTIQVLKELSFDG</sequence>
<feature type="domain" description="BAH" evidence="11">
    <location>
        <begin position="427"/>
        <end position="552"/>
    </location>
</feature>
<dbReference type="Pfam" id="PF00439">
    <property type="entry name" value="Bromodomain"/>
    <property type="match status" value="2"/>
</dbReference>
<evidence type="ECO:0000313" key="12">
    <source>
        <dbReference type="EMBL" id="KJA21932.1"/>
    </source>
</evidence>
<keyword evidence="7" id="KW-0539">Nucleus</keyword>
<dbReference type="Gene3D" id="1.20.920.10">
    <property type="entry name" value="Bromodomain-like"/>
    <property type="match status" value="2"/>
</dbReference>
<evidence type="ECO:0000256" key="6">
    <source>
        <dbReference type="ARBA" id="ARBA00023163"/>
    </source>
</evidence>
<name>A0A0D2L4X5_HYPSF</name>
<accession>A0A0D2L4X5</accession>
<gene>
    <name evidence="12" type="ORF">HYPSUDRAFT_67409</name>
</gene>
<dbReference type="OrthoDB" id="1742084at2759"/>
<evidence type="ECO:0000256" key="3">
    <source>
        <dbReference type="ARBA" id="ARBA00022853"/>
    </source>
</evidence>
<dbReference type="PROSITE" id="PS51038">
    <property type="entry name" value="BAH"/>
    <property type="match status" value="1"/>
</dbReference>
<dbReference type="Proteomes" id="UP000054270">
    <property type="component" value="Unassembled WGS sequence"/>
</dbReference>
<dbReference type="GO" id="GO:0006338">
    <property type="term" value="P:chromatin remodeling"/>
    <property type="evidence" value="ECO:0007669"/>
    <property type="project" value="InterPro"/>
</dbReference>
<dbReference type="GO" id="GO:0003682">
    <property type="term" value="F:chromatin binding"/>
    <property type="evidence" value="ECO:0007669"/>
    <property type="project" value="InterPro"/>
</dbReference>
<evidence type="ECO:0000256" key="5">
    <source>
        <dbReference type="ARBA" id="ARBA00023117"/>
    </source>
</evidence>
<evidence type="ECO:0000259" key="11">
    <source>
        <dbReference type="PROSITE" id="PS51038"/>
    </source>
</evidence>
<dbReference type="Pfam" id="PF01426">
    <property type="entry name" value="BAH"/>
    <property type="match status" value="1"/>
</dbReference>
<feature type="region of interest" description="Disordered" evidence="9">
    <location>
        <begin position="591"/>
        <end position="642"/>
    </location>
</feature>
<feature type="compositionally biased region" description="Pro residues" evidence="9">
    <location>
        <begin position="152"/>
        <end position="170"/>
    </location>
</feature>
<dbReference type="OMA" id="PPYWYLG"/>
<keyword evidence="5 8" id="KW-0103">Bromodomain</keyword>
<evidence type="ECO:0000256" key="1">
    <source>
        <dbReference type="ARBA" id="ARBA00004123"/>
    </source>
</evidence>
<evidence type="ECO:0008006" key="14">
    <source>
        <dbReference type="Google" id="ProtNLM"/>
    </source>
</evidence>
<feature type="compositionally biased region" description="Pro residues" evidence="9">
    <location>
        <begin position="114"/>
        <end position="125"/>
    </location>
</feature>
<dbReference type="EMBL" id="KN817554">
    <property type="protein sequence ID" value="KJA21932.1"/>
    <property type="molecule type" value="Genomic_DNA"/>
</dbReference>
<feature type="domain" description="Bromo" evidence="10">
    <location>
        <begin position="25"/>
        <end position="95"/>
    </location>
</feature>
<dbReference type="PRINTS" id="PR00503">
    <property type="entry name" value="BROMODOMAIN"/>
</dbReference>
<dbReference type="SMART" id="SM00297">
    <property type="entry name" value="BROMO"/>
    <property type="match status" value="1"/>
</dbReference>
<dbReference type="SMART" id="SM00439">
    <property type="entry name" value="BAH"/>
    <property type="match status" value="1"/>
</dbReference>
<keyword evidence="13" id="KW-1185">Reference proteome</keyword>
<dbReference type="InterPro" id="IPR001487">
    <property type="entry name" value="Bromodomain"/>
</dbReference>
<dbReference type="PANTHER" id="PTHR16062:SF21">
    <property type="entry name" value="CHROMATIN STRUCTURE-REMODELING COMPLEX SUBUNIT RSC1-RELATED"/>
    <property type="match status" value="1"/>
</dbReference>
<dbReference type="InterPro" id="IPR043151">
    <property type="entry name" value="BAH_sf"/>
</dbReference>
<feature type="region of interest" description="Disordered" evidence="9">
    <location>
        <begin position="112"/>
        <end position="211"/>
    </location>
</feature>
<dbReference type="AlphaFoldDB" id="A0A0D2L4X5"/>
<dbReference type="PANTHER" id="PTHR16062">
    <property type="entry name" value="SWI/SNF-RELATED"/>
    <property type="match status" value="1"/>
</dbReference>
<protein>
    <recommendedName>
        <fullName evidence="14">BAH domain-containing protein</fullName>
    </recommendedName>
</protein>
<dbReference type="InterPro" id="IPR036427">
    <property type="entry name" value="Bromodomain-like_sf"/>
</dbReference>
<dbReference type="InterPro" id="IPR001025">
    <property type="entry name" value="BAH_dom"/>
</dbReference>
<dbReference type="InterPro" id="IPR037382">
    <property type="entry name" value="Rsc/polybromo"/>
</dbReference>
<dbReference type="CDD" id="cd04717">
    <property type="entry name" value="BAH_polybromo"/>
    <property type="match status" value="1"/>
</dbReference>
<keyword evidence="4" id="KW-0805">Transcription regulation</keyword>
<reference evidence="13" key="1">
    <citation type="submission" date="2014-04" db="EMBL/GenBank/DDBJ databases">
        <title>Evolutionary Origins and Diversification of the Mycorrhizal Mutualists.</title>
        <authorList>
            <consortium name="DOE Joint Genome Institute"/>
            <consortium name="Mycorrhizal Genomics Consortium"/>
            <person name="Kohler A."/>
            <person name="Kuo A."/>
            <person name="Nagy L.G."/>
            <person name="Floudas D."/>
            <person name="Copeland A."/>
            <person name="Barry K.W."/>
            <person name="Cichocki N."/>
            <person name="Veneault-Fourrey C."/>
            <person name="LaButti K."/>
            <person name="Lindquist E.A."/>
            <person name="Lipzen A."/>
            <person name="Lundell T."/>
            <person name="Morin E."/>
            <person name="Murat C."/>
            <person name="Riley R."/>
            <person name="Ohm R."/>
            <person name="Sun H."/>
            <person name="Tunlid A."/>
            <person name="Henrissat B."/>
            <person name="Grigoriev I.V."/>
            <person name="Hibbett D.S."/>
            <person name="Martin F."/>
        </authorList>
    </citation>
    <scope>NUCLEOTIDE SEQUENCE [LARGE SCALE GENOMIC DNA]</scope>
    <source>
        <strain evidence="13">FD-334 SS-4</strain>
    </source>
</reference>
<feature type="compositionally biased region" description="Polar residues" evidence="9">
    <location>
        <begin position="180"/>
        <end position="197"/>
    </location>
</feature>
<dbReference type="GO" id="GO:0016586">
    <property type="term" value="C:RSC-type complex"/>
    <property type="evidence" value="ECO:0007669"/>
    <property type="project" value="InterPro"/>
</dbReference>
<organism evidence="12 13">
    <name type="scientific">Hypholoma sublateritium (strain FD-334 SS-4)</name>
    <dbReference type="NCBI Taxonomy" id="945553"/>
    <lineage>
        <taxon>Eukaryota</taxon>
        <taxon>Fungi</taxon>
        <taxon>Dikarya</taxon>
        <taxon>Basidiomycota</taxon>
        <taxon>Agaricomycotina</taxon>
        <taxon>Agaricomycetes</taxon>
        <taxon>Agaricomycetidae</taxon>
        <taxon>Agaricales</taxon>
        <taxon>Agaricineae</taxon>
        <taxon>Strophariaceae</taxon>
        <taxon>Hypholoma</taxon>
    </lineage>
</organism>
<proteinExistence type="predicted"/>
<keyword evidence="6" id="KW-0804">Transcription</keyword>
<dbReference type="SUPFAM" id="SSF47370">
    <property type="entry name" value="Bromodomain"/>
    <property type="match status" value="2"/>
</dbReference>
<evidence type="ECO:0000256" key="9">
    <source>
        <dbReference type="SAM" id="MobiDB-lite"/>
    </source>
</evidence>
<dbReference type="PROSITE" id="PS50014">
    <property type="entry name" value="BROMODOMAIN_2"/>
    <property type="match status" value="1"/>
</dbReference>
<dbReference type="STRING" id="945553.A0A0D2L4X5"/>
<evidence type="ECO:0000256" key="2">
    <source>
        <dbReference type="ARBA" id="ARBA00022737"/>
    </source>
</evidence>
<dbReference type="Gene3D" id="2.30.30.490">
    <property type="match status" value="1"/>
</dbReference>
<evidence type="ECO:0000256" key="4">
    <source>
        <dbReference type="ARBA" id="ARBA00023015"/>
    </source>
</evidence>
<dbReference type="GO" id="GO:0006368">
    <property type="term" value="P:transcription elongation by RNA polymerase II"/>
    <property type="evidence" value="ECO:0007669"/>
    <property type="project" value="TreeGrafter"/>
</dbReference>
<evidence type="ECO:0000259" key="10">
    <source>
        <dbReference type="PROSITE" id="PS50014"/>
    </source>
</evidence>
<keyword evidence="2" id="KW-0677">Repeat</keyword>
<comment type="subcellular location">
    <subcellularLocation>
        <location evidence="1">Nucleus</location>
    </subcellularLocation>
</comment>
<dbReference type="CDD" id="cd04369">
    <property type="entry name" value="Bromodomain"/>
    <property type="match status" value="2"/>
</dbReference>
<evidence type="ECO:0000256" key="8">
    <source>
        <dbReference type="PROSITE-ProRule" id="PRU00035"/>
    </source>
</evidence>
<evidence type="ECO:0000256" key="7">
    <source>
        <dbReference type="ARBA" id="ARBA00023242"/>
    </source>
</evidence>
<keyword evidence="3" id="KW-0156">Chromatin regulator</keyword>